<name>A0A8S5T8L9_9CAUD</name>
<reference evidence="1" key="1">
    <citation type="journal article" date="2021" name="Proc. Natl. Acad. Sci. U.S.A.">
        <title>A Catalog of Tens of Thousands of Viruses from Human Metagenomes Reveals Hidden Associations with Chronic Diseases.</title>
        <authorList>
            <person name="Tisza M.J."/>
            <person name="Buck C.B."/>
        </authorList>
    </citation>
    <scope>NUCLEOTIDE SEQUENCE</scope>
    <source>
        <strain evidence="1">CtmIh35</strain>
    </source>
</reference>
<organism evidence="1">
    <name type="scientific">Siphoviridae sp. ctmIh35</name>
    <dbReference type="NCBI Taxonomy" id="2827932"/>
    <lineage>
        <taxon>Viruses</taxon>
        <taxon>Duplodnaviria</taxon>
        <taxon>Heunggongvirae</taxon>
        <taxon>Uroviricota</taxon>
        <taxon>Caudoviricetes</taxon>
    </lineage>
</organism>
<dbReference type="EMBL" id="BK032772">
    <property type="protein sequence ID" value="DAF59601.1"/>
    <property type="molecule type" value="Genomic_DNA"/>
</dbReference>
<protein>
    <submittedName>
        <fullName evidence="1">Uncharacterized protein</fullName>
    </submittedName>
</protein>
<proteinExistence type="predicted"/>
<evidence type="ECO:0000313" key="1">
    <source>
        <dbReference type="EMBL" id="DAF59601.1"/>
    </source>
</evidence>
<sequence>MNPLMAMMGGSRNNPMAMLGQAMGMMNQVRQSGNPQAMIQQMAAQNPNVKKAMDMCQGKSPEQVFKDICRQNGIDPGQITGMLK</sequence>
<accession>A0A8S5T8L9</accession>